<keyword evidence="11" id="KW-1185">Reference proteome</keyword>
<evidence type="ECO:0000313" key="11">
    <source>
        <dbReference type="Proteomes" id="UP001175228"/>
    </source>
</evidence>
<evidence type="ECO:0000259" key="9">
    <source>
        <dbReference type="PROSITE" id="PS50011"/>
    </source>
</evidence>
<dbReference type="EMBL" id="JAUEPU010000045">
    <property type="protein sequence ID" value="KAK0486815.1"/>
    <property type="molecule type" value="Genomic_DNA"/>
</dbReference>
<evidence type="ECO:0000256" key="5">
    <source>
        <dbReference type="ARBA" id="ARBA00022777"/>
    </source>
</evidence>
<sequence length="384" mass="43138">MLLGLRHFLTARFSSKASPTPQVLLHPAKEGDVLNQQYSLKRRLGAGFGTRSTMWLSRDSLTGNDVVLKITGADSTDAGKYSQLEVDFLQKVKQVRGSAQQQHIIGMMDYFSLNSSFRTHSCLVLEVLGISIEELTQRTLPNKFPIPMCKQIIKQVLLGLDFLHRECGIVHTDLKLDNFLLCLEDTKGIPMLGDSALPIDLSSISLGPLSVVITNFGVASHIEKPFDGVIQPYALRAPEVYLGIPYSSSADIWSMAYELLCFIYFERISQAFELVTYCWLFNPEALAQWSQEDDHLGQMVSINRLTMFPVDVLACGKFSAKYFGGSGNLLKYNVRKGSIVTMIQTRYPLQPKDGPELLADMLSRMLRLHIRKNPFATYLPPRYT</sequence>
<dbReference type="GO" id="GO:0004674">
    <property type="term" value="F:protein serine/threonine kinase activity"/>
    <property type="evidence" value="ECO:0007669"/>
    <property type="project" value="UniProtKB-KW"/>
</dbReference>
<dbReference type="InterPro" id="IPR008271">
    <property type="entry name" value="Ser/Thr_kinase_AS"/>
</dbReference>
<dbReference type="PANTHER" id="PTHR47634">
    <property type="entry name" value="PROTEIN KINASE DOMAIN-CONTAINING PROTEIN-RELATED"/>
    <property type="match status" value="1"/>
</dbReference>
<dbReference type="GO" id="GO:0005524">
    <property type="term" value="F:ATP binding"/>
    <property type="evidence" value="ECO:0007669"/>
    <property type="project" value="UniProtKB-KW"/>
</dbReference>
<comment type="catalytic activity">
    <reaction evidence="8">
        <text>L-seryl-[protein] + ATP = O-phospho-L-seryl-[protein] + ADP + H(+)</text>
        <dbReference type="Rhea" id="RHEA:17989"/>
        <dbReference type="Rhea" id="RHEA-COMP:9863"/>
        <dbReference type="Rhea" id="RHEA-COMP:11604"/>
        <dbReference type="ChEBI" id="CHEBI:15378"/>
        <dbReference type="ChEBI" id="CHEBI:29999"/>
        <dbReference type="ChEBI" id="CHEBI:30616"/>
        <dbReference type="ChEBI" id="CHEBI:83421"/>
        <dbReference type="ChEBI" id="CHEBI:456216"/>
        <dbReference type="EC" id="2.7.11.1"/>
    </reaction>
</comment>
<evidence type="ECO:0000256" key="4">
    <source>
        <dbReference type="ARBA" id="ARBA00022741"/>
    </source>
</evidence>
<dbReference type="GO" id="GO:0005737">
    <property type="term" value="C:cytoplasm"/>
    <property type="evidence" value="ECO:0007669"/>
    <property type="project" value="TreeGrafter"/>
</dbReference>
<dbReference type="Gene3D" id="3.30.200.20">
    <property type="entry name" value="Phosphorylase Kinase, domain 1"/>
    <property type="match status" value="1"/>
</dbReference>
<dbReference type="InterPro" id="IPR000719">
    <property type="entry name" value="Prot_kinase_dom"/>
</dbReference>
<dbReference type="AlphaFoldDB" id="A0AA39PMY3"/>
<keyword evidence="5 10" id="KW-0418">Kinase</keyword>
<dbReference type="SUPFAM" id="SSF56112">
    <property type="entry name" value="Protein kinase-like (PK-like)"/>
    <property type="match status" value="1"/>
</dbReference>
<dbReference type="InterPro" id="IPR011009">
    <property type="entry name" value="Kinase-like_dom_sf"/>
</dbReference>
<keyword evidence="4" id="KW-0547">Nucleotide-binding</keyword>
<evidence type="ECO:0000256" key="7">
    <source>
        <dbReference type="ARBA" id="ARBA00047899"/>
    </source>
</evidence>
<name>A0AA39PMY3_9AGAR</name>
<keyword evidence="2" id="KW-0723">Serine/threonine-protein kinase</keyword>
<keyword evidence="3" id="KW-0808">Transferase</keyword>
<reference evidence="10" key="1">
    <citation type="submission" date="2023-06" db="EMBL/GenBank/DDBJ databases">
        <authorList>
            <consortium name="Lawrence Berkeley National Laboratory"/>
            <person name="Ahrendt S."/>
            <person name="Sahu N."/>
            <person name="Indic B."/>
            <person name="Wong-Bajracharya J."/>
            <person name="Merenyi Z."/>
            <person name="Ke H.-M."/>
            <person name="Monk M."/>
            <person name="Kocsube S."/>
            <person name="Drula E."/>
            <person name="Lipzen A."/>
            <person name="Balint B."/>
            <person name="Henrissat B."/>
            <person name="Andreopoulos B."/>
            <person name="Martin F.M."/>
            <person name="Harder C.B."/>
            <person name="Rigling D."/>
            <person name="Ford K.L."/>
            <person name="Foster G.D."/>
            <person name="Pangilinan J."/>
            <person name="Papanicolaou A."/>
            <person name="Barry K."/>
            <person name="LaButti K."/>
            <person name="Viragh M."/>
            <person name="Koriabine M."/>
            <person name="Yan M."/>
            <person name="Riley R."/>
            <person name="Champramary S."/>
            <person name="Plett K.L."/>
            <person name="Tsai I.J."/>
            <person name="Slot J."/>
            <person name="Sipos G."/>
            <person name="Plett J."/>
            <person name="Nagy L.G."/>
            <person name="Grigoriev I.V."/>
        </authorList>
    </citation>
    <scope>NUCLEOTIDE SEQUENCE</scope>
    <source>
        <strain evidence="10">HWK02</strain>
    </source>
</reference>
<dbReference type="InterPro" id="IPR051334">
    <property type="entry name" value="SRPK"/>
</dbReference>
<evidence type="ECO:0000256" key="1">
    <source>
        <dbReference type="ARBA" id="ARBA00012513"/>
    </source>
</evidence>
<dbReference type="EC" id="2.7.11.1" evidence="1"/>
<evidence type="ECO:0000256" key="8">
    <source>
        <dbReference type="ARBA" id="ARBA00048679"/>
    </source>
</evidence>
<protein>
    <recommendedName>
        <fullName evidence="1">non-specific serine/threonine protein kinase</fullName>
        <ecNumber evidence="1">2.7.11.1</ecNumber>
    </recommendedName>
</protein>
<dbReference type="Pfam" id="PF00069">
    <property type="entry name" value="Pkinase"/>
    <property type="match status" value="1"/>
</dbReference>
<proteinExistence type="predicted"/>
<dbReference type="GO" id="GO:0005634">
    <property type="term" value="C:nucleus"/>
    <property type="evidence" value="ECO:0007669"/>
    <property type="project" value="TreeGrafter"/>
</dbReference>
<dbReference type="PANTHER" id="PTHR47634:SF9">
    <property type="entry name" value="PROTEIN KINASE DOMAIN-CONTAINING PROTEIN-RELATED"/>
    <property type="match status" value="1"/>
</dbReference>
<dbReference type="SMART" id="SM00220">
    <property type="entry name" value="S_TKc"/>
    <property type="match status" value="1"/>
</dbReference>
<comment type="catalytic activity">
    <reaction evidence="7">
        <text>L-threonyl-[protein] + ATP = O-phospho-L-threonyl-[protein] + ADP + H(+)</text>
        <dbReference type="Rhea" id="RHEA:46608"/>
        <dbReference type="Rhea" id="RHEA-COMP:11060"/>
        <dbReference type="Rhea" id="RHEA-COMP:11605"/>
        <dbReference type="ChEBI" id="CHEBI:15378"/>
        <dbReference type="ChEBI" id="CHEBI:30013"/>
        <dbReference type="ChEBI" id="CHEBI:30616"/>
        <dbReference type="ChEBI" id="CHEBI:61977"/>
        <dbReference type="ChEBI" id="CHEBI:456216"/>
        <dbReference type="EC" id="2.7.11.1"/>
    </reaction>
</comment>
<evidence type="ECO:0000256" key="6">
    <source>
        <dbReference type="ARBA" id="ARBA00022840"/>
    </source>
</evidence>
<dbReference type="Proteomes" id="UP001175228">
    <property type="component" value="Unassembled WGS sequence"/>
</dbReference>
<organism evidence="10 11">
    <name type="scientific">Armillaria luteobubalina</name>
    <dbReference type="NCBI Taxonomy" id="153913"/>
    <lineage>
        <taxon>Eukaryota</taxon>
        <taxon>Fungi</taxon>
        <taxon>Dikarya</taxon>
        <taxon>Basidiomycota</taxon>
        <taxon>Agaricomycotina</taxon>
        <taxon>Agaricomycetes</taxon>
        <taxon>Agaricomycetidae</taxon>
        <taxon>Agaricales</taxon>
        <taxon>Marasmiineae</taxon>
        <taxon>Physalacriaceae</taxon>
        <taxon>Armillaria</taxon>
    </lineage>
</organism>
<keyword evidence="6" id="KW-0067">ATP-binding</keyword>
<accession>A0AA39PMY3</accession>
<dbReference type="GO" id="GO:0000245">
    <property type="term" value="P:spliceosomal complex assembly"/>
    <property type="evidence" value="ECO:0007669"/>
    <property type="project" value="TreeGrafter"/>
</dbReference>
<dbReference type="Gene3D" id="1.10.510.10">
    <property type="entry name" value="Transferase(Phosphotransferase) domain 1"/>
    <property type="match status" value="1"/>
</dbReference>
<evidence type="ECO:0000256" key="2">
    <source>
        <dbReference type="ARBA" id="ARBA00022527"/>
    </source>
</evidence>
<dbReference type="GO" id="GO:0050684">
    <property type="term" value="P:regulation of mRNA processing"/>
    <property type="evidence" value="ECO:0007669"/>
    <property type="project" value="TreeGrafter"/>
</dbReference>
<evidence type="ECO:0000256" key="3">
    <source>
        <dbReference type="ARBA" id="ARBA00022679"/>
    </source>
</evidence>
<dbReference type="PROSITE" id="PS00108">
    <property type="entry name" value="PROTEIN_KINASE_ST"/>
    <property type="match status" value="1"/>
</dbReference>
<dbReference type="PROSITE" id="PS50011">
    <property type="entry name" value="PROTEIN_KINASE_DOM"/>
    <property type="match status" value="1"/>
</dbReference>
<comment type="caution">
    <text evidence="10">The sequence shown here is derived from an EMBL/GenBank/DDBJ whole genome shotgun (WGS) entry which is preliminary data.</text>
</comment>
<evidence type="ECO:0000313" key="10">
    <source>
        <dbReference type="EMBL" id="KAK0486815.1"/>
    </source>
</evidence>
<feature type="domain" description="Protein kinase" evidence="9">
    <location>
        <begin position="38"/>
        <end position="384"/>
    </location>
</feature>
<gene>
    <name evidence="10" type="ORF">EDD18DRAFT_1360483</name>
</gene>